<evidence type="ECO:0000256" key="5">
    <source>
        <dbReference type="ARBA" id="ARBA00022618"/>
    </source>
</evidence>
<evidence type="ECO:0000256" key="2">
    <source>
        <dbReference type="ARBA" id="ARBA00007379"/>
    </source>
</evidence>
<evidence type="ECO:0000256" key="6">
    <source>
        <dbReference type="ARBA" id="ARBA00022692"/>
    </source>
</evidence>
<name>A0A1G9DUE2_9FIRM</name>
<evidence type="ECO:0000256" key="1">
    <source>
        <dbReference type="ARBA" id="ARBA00004651"/>
    </source>
</evidence>
<organism evidence="14 15">
    <name type="scientific">Natronincola ferrireducens</name>
    <dbReference type="NCBI Taxonomy" id="393762"/>
    <lineage>
        <taxon>Bacteria</taxon>
        <taxon>Bacillati</taxon>
        <taxon>Bacillota</taxon>
        <taxon>Clostridia</taxon>
        <taxon>Peptostreptococcales</taxon>
        <taxon>Natronincolaceae</taxon>
        <taxon>Natronincola</taxon>
    </lineage>
</organism>
<evidence type="ECO:0000256" key="11">
    <source>
        <dbReference type="SAM" id="Phobius"/>
    </source>
</evidence>
<feature type="transmembrane region" description="Helical" evidence="11">
    <location>
        <begin position="171"/>
        <end position="192"/>
    </location>
</feature>
<feature type="transmembrane region" description="Helical" evidence="11">
    <location>
        <begin position="21"/>
        <end position="49"/>
    </location>
</feature>
<accession>A0A1G9DUE2</accession>
<dbReference type="EMBL" id="FNFP01000003">
    <property type="protein sequence ID" value="SDK67442.1"/>
    <property type="molecule type" value="Genomic_DNA"/>
</dbReference>
<dbReference type="GO" id="GO:0051301">
    <property type="term" value="P:cell division"/>
    <property type="evidence" value="ECO:0007669"/>
    <property type="project" value="UniProtKB-KW"/>
</dbReference>
<dbReference type="Gene3D" id="3.30.70.3040">
    <property type="match status" value="1"/>
</dbReference>
<keyword evidence="15" id="KW-1185">Reference proteome</keyword>
<evidence type="ECO:0000256" key="8">
    <source>
        <dbReference type="ARBA" id="ARBA00023136"/>
    </source>
</evidence>
<dbReference type="Pfam" id="PF18075">
    <property type="entry name" value="FtsX_ECD"/>
    <property type="match status" value="1"/>
</dbReference>
<protein>
    <recommendedName>
        <fullName evidence="3 10">Cell division protein FtsX</fullName>
    </recommendedName>
</protein>
<evidence type="ECO:0000259" key="12">
    <source>
        <dbReference type="Pfam" id="PF02687"/>
    </source>
</evidence>
<gene>
    <name evidence="14" type="ORF">SAMN05660472_01737</name>
</gene>
<dbReference type="PIRSF" id="PIRSF003097">
    <property type="entry name" value="FtsX"/>
    <property type="match status" value="1"/>
</dbReference>
<keyword evidence="8 10" id="KW-0472">Membrane</keyword>
<evidence type="ECO:0000256" key="9">
    <source>
        <dbReference type="ARBA" id="ARBA00023306"/>
    </source>
</evidence>
<comment type="similarity">
    <text evidence="2 10">Belongs to the ABC-4 integral membrane protein family. FtsX subfamily.</text>
</comment>
<dbReference type="Proteomes" id="UP000198718">
    <property type="component" value="Unassembled WGS sequence"/>
</dbReference>
<keyword evidence="6 11" id="KW-0812">Transmembrane</keyword>
<keyword evidence="4 10" id="KW-1003">Cell membrane</keyword>
<reference evidence="14 15" key="1">
    <citation type="submission" date="2016-10" db="EMBL/GenBank/DDBJ databases">
        <authorList>
            <person name="de Groot N.N."/>
        </authorList>
    </citation>
    <scope>NUCLEOTIDE SEQUENCE [LARGE SCALE GENOMIC DNA]</scope>
    <source>
        <strain evidence="14 15">DSM 18346</strain>
    </source>
</reference>
<feature type="domain" description="ABC3 transporter permease C-terminal" evidence="12">
    <location>
        <begin position="176"/>
        <end position="289"/>
    </location>
</feature>
<evidence type="ECO:0000256" key="3">
    <source>
        <dbReference type="ARBA" id="ARBA00021907"/>
    </source>
</evidence>
<dbReference type="InterPro" id="IPR003838">
    <property type="entry name" value="ABC3_permease_C"/>
</dbReference>
<evidence type="ECO:0000256" key="10">
    <source>
        <dbReference type="PIRNR" id="PIRNR003097"/>
    </source>
</evidence>
<dbReference type="Pfam" id="PF02687">
    <property type="entry name" value="FtsX"/>
    <property type="match status" value="1"/>
</dbReference>
<feature type="transmembrane region" description="Helical" evidence="11">
    <location>
        <begin position="225"/>
        <end position="247"/>
    </location>
</feature>
<proteinExistence type="inferred from homology"/>
<dbReference type="STRING" id="393762.SAMN05660472_01737"/>
<dbReference type="OrthoDB" id="1952338at2"/>
<dbReference type="GO" id="GO:0005886">
    <property type="term" value="C:plasma membrane"/>
    <property type="evidence" value="ECO:0007669"/>
    <property type="project" value="UniProtKB-SubCell"/>
</dbReference>
<keyword evidence="5 10" id="KW-0132">Cell division</keyword>
<feature type="domain" description="FtsX extracellular" evidence="13">
    <location>
        <begin position="62"/>
        <end position="152"/>
    </location>
</feature>
<evidence type="ECO:0000313" key="14">
    <source>
        <dbReference type="EMBL" id="SDK67442.1"/>
    </source>
</evidence>
<keyword evidence="9 10" id="KW-0131">Cell cycle</keyword>
<keyword evidence="7 11" id="KW-1133">Transmembrane helix</keyword>
<evidence type="ECO:0000259" key="13">
    <source>
        <dbReference type="Pfam" id="PF18075"/>
    </source>
</evidence>
<dbReference type="InterPro" id="IPR004513">
    <property type="entry name" value="FtsX"/>
</dbReference>
<dbReference type="AlphaFoldDB" id="A0A1G9DUE2"/>
<comment type="function">
    <text evidence="10">Part of the ABC transporter FtsEX involved in asymmetric cellular division facilitating the initiation of sporulation.</text>
</comment>
<evidence type="ECO:0000313" key="15">
    <source>
        <dbReference type="Proteomes" id="UP000198718"/>
    </source>
</evidence>
<dbReference type="PANTHER" id="PTHR47755:SF1">
    <property type="entry name" value="CELL DIVISION PROTEIN FTSX"/>
    <property type="match status" value="1"/>
</dbReference>
<evidence type="ECO:0000256" key="4">
    <source>
        <dbReference type="ARBA" id="ARBA00022475"/>
    </source>
</evidence>
<comment type="subcellular location">
    <subcellularLocation>
        <location evidence="1">Cell membrane</location>
        <topology evidence="1">Multi-pass membrane protein</topology>
    </subcellularLocation>
</comment>
<feature type="transmembrane region" description="Helical" evidence="11">
    <location>
        <begin position="267"/>
        <end position="289"/>
    </location>
</feature>
<evidence type="ECO:0000256" key="7">
    <source>
        <dbReference type="ARBA" id="ARBA00022989"/>
    </source>
</evidence>
<sequence>MKNIVYNTGYFLKEVKTMMQLNLLSNVFSLVSIGLIFFILTMVILGWWISNEVVEVMQGEAEINAYFHESIDNTRVSQLVKGINGIEGVREARVVDEEEAYGRMVEILGQEARVLEFFDDNPFSPFIEIRIYLEEMDAVLEELQFIGDIEHVRDNREVLDRLRNITGVLRLLGYLIVAAVGISTLVIISHIIRQEIYNNREQINTLRLLGAPEAFIAFPFLLKGLLLTLGGGMVAVVLASLALKYLYLQVAGPLPFIPMPSREVLTLDLVILMMFLSTILGIIGSLLGLSSAKNH</sequence>
<dbReference type="RefSeq" id="WP_090553316.1">
    <property type="nucleotide sequence ID" value="NZ_FNFP01000003.1"/>
</dbReference>
<dbReference type="InterPro" id="IPR040690">
    <property type="entry name" value="FtsX_ECD"/>
</dbReference>
<dbReference type="PANTHER" id="PTHR47755">
    <property type="entry name" value="CELL DIVISION PROTEIN FTSX"/>
    <property type="match status" value="1"/>
</dbReference>